<proteinExistence type="inferred from homology"/>
<organism evidence="4 5">
    <name type="scientific">Perkinsus chesapeaki</name>
    <name type="common">Clam parasite</name>
    <name type="synonym">Perkinsus andrewsi</name>
    <dbReference type="NCBI Taxonomy" id="330153"/>
    <lineage>
        <taxon>Eukaryota</taxon>
        <taxon>Sar</taxon>
        <taxon>Alveolata</taxon>
        <taxon>Perkinsozoa</taxon>
        <taxon>Perkinsea</taxon>
        <taxon>Perkinsida</taxon>
        <taxon>Perkinsidae</taxon>
        <taxon>Perkinsus</taxon>
    </lineage>
</organism>
<feature type="domain" description="GST N-terminal" evidence="2">
    <location>
        <begin position="5"/>
        <end position="87"/>
    </location>
</feature>
<dbReference type="OrthoDB" id="202840at2759"/>
<sequence length="375" mass="41954">MSAADSITLYSFYRSSCAFRVRIALELKKIPYTLRTVNIDKHEQKAEKYLKVNPSGLVPSLVTADGSVLTESLAILDYLENAFPGTYILWPTDPVRRARAIAISLMIIAGTQPLQNLRCIDFASELAGRDVTMEWSTHFIQKGLTDVERLLRVDDEFCIGDDITIADVCLVPQVYNAIKRTQIDVKDKFPKIHRISAAYRVRIALAHKDIKYETVPVNLLKKEHQGDEYKGINPSMLVPTLVTPDGLKISQSLAILDYLDNAYPTTPKIIPEDTAERAAALSIALTIACDTHPLQNLSVFQYANEVAGKDIKNEWVAHFIRRGLSTVEDLLPMDNSINCVGKCLSIADVCLVPQVYNALRFELPIDKEFPKVFSV</sequence>
<dbReference type="SFLD" id="SFLDS00019">
    <property type="entry name" value="Glutathione_Transferase_(cytos"/>
    <property type="match status" value="2"/>
</dbReference>
<dbReference type="AlphaFoldDB" id="A0A7J6MPU4"/>
<dbReference type="InterPro" id="IPR005955">
    <property type="entry name" value="GST_Zeta"/>
</dbReference>
<dbReference type="PANTHER" id="PTHR42673">
    <property type="entry name" value="MALEYLACETOACETATE ISOMERASE"/>
    <property type="match status" value="1"/>
</dbReference>
<evidence type="ECO:0000313" key="4">
    <source>
        <dbReference type="EMBL" id="KAF4673628.1"/>
    </source>
</evidence>
<dbReference type="GO" id="GO:0016034">
    <property type="term" value="F:maleylacetoacetate isomerase activity"/>
    <property type="evidence" value="ECO:0007669"/>
    <property type="project" value="TreeGrafter"/>
</dbReference>
<feature type="domain" description="GST N-terminal" evidence="2">
    <location>
        <begin position="185"/>
        <end position="267"/>
    </location>
</feature>
<keyword evidence="5" id="KW-1185">Reference proteome</keyword>
<dbReference type="GO" id="GO:0006749">
    <property type="term" value="P:glutathione metabolic process"/>
    <property type="evidence" value="ECO:0007669"/>
    <property type="project" value="TreeGrafter"/>
</dbReference>
<protein>
    <recommendedName>
        <fullName evidence="6">Maleylacetoacetate isomerase</fullName>
    </recommendedName>
</protein>
<accession>A0A7J6MPU4</accession>
<reference evidence="4 5" key="1">
    <citation type="submission" date="2020-04" db="EMBL/GenBank/DDBJ databases">
        <title>Perkinsus chesapeaki whole genome sequence.</title>
        <authorList>
            <person name="Bogema D.R."/>
        </authorList>
    </citation>
    <scope>NUCLEOTIDE SEQUENCE [LARGE SCALE GENOMIC DNA]</scope>
    <source>
        <strain evidence="4">ATCC PRA-425</strain>
    </source>
</reference>
<dbReference type="CDD" id="cd03042">
    <property type="entry name" value="GST_N_Zeta"/>
    <property type="match status" value="1"/>
</dbReference>
<gene>
    <name evidence="4" type="ORF">FOL47_010305</name>
</gene>
<dbReference type="SFLD" id="SFLDG00358">
    <property type="entry name" value="Main_(cytGST)"/>
    <property type="match status" value="2"/>
</dbReference>
<dbReference type="PROSITE" id="PS50405">
    <property type="entry name" value="GST_CTER"/>
    <property type="match status" value="2"/>
</dbReference>
<comment type="similarity">
    <text evidence="1">Belongs to the GST superfamily. Zeta family.</text>
</comment>
<evidence type="ECO:0000256" key="1">
    <source>
        <dbReference type="ARBA" id="ARBA00010007"/>
    </source>
</evidence>
<dbReference type="Proteomes" id="UP000591131">
    <property type="component" value="Unassembled WGS sequence"/>
</dbReference>
<evidence type="ECO:0000259" key="2">
    <source>
        <dbReference type="PROSITE" id="PS50404"/>
    </source>
</evidence>
<name>A0A7J6MPU4_PERCH</name>
<dbReference type="SUPFAM" id="SSF52833">
    <property type="entry name" value="Thioredoxin-like"/>
    <property type="match status" value="2"/>
</dbReference>
<dbReference type="InterPro" id="IPR040079">
    <property type="entry name" value="Glutathione_S-Trfase"/>
</dbReference>
<dbReference type="Pfam" id="PF13409">
    <property type="entry name" value="GST_N_2"/>
    <property type="match status" value="1"/>
</dbReference>
<dbReference type="Gene3D" id="1.20.1050.10">
    <property type="match status" value="2"/>
</dbReference>
<dbReference type="GO" id="GO:0004364">
    <property type="term" value="F:glutathione transferase activity"/>
    <property type="evidence" value="ECO:0007669"/>
    <property type="project" value="TreeGrafter"/>
</dbReference>
<evidence type="ECO:0008006" key="6">
    <source>
        <dbReference type="Google" id="ProtNLM"/>
    </source>
</evidence>
<dbReference type="GO" id="GO:0005737">
    <property type="term" value="C:cytoplasm"/>
    <property type="evidence" value="ECO:0007669"/>
    <property type="project" value="InterPro"/>
</dbReference>
<feature type="domain" description="GST C-terminal" evidence="3">
    <location>
        <begin position="93"/>
        <end position="217"/>
    </location>
</feature>
<dbReference type="Gene3D" id="3.40.30.10">
    <property type="entry name" value="Glutaredoxin"/>
    <property type="match status" value="2"/>
</dbReference>
<dbReference type="InterPro" id="IPR010987">
    <property type="entry name" value="Glutathione-S-Trfase_C-like"/>
</dbReference>
<comment type="caution">
    <text evidence="4">The sequence shown here is derived from an EMBL/GenBank/DDBJ whole genome shotgun (WGS) entry which is preliminary data.</text>
</comment>
<dbReference type="SUPFAM" id="SSF47616">
    <property type="entry name" value="GST C-terminal domain-like"/>
    <property type="match status" value="2"/>
</dbReference>
<dbReference type="PANTHER" id="PTHR42673:SF4">
    <property type="entry name" value="MALEYLACETOACETATE ISOMERASE"/>
    <property type="match status" value="1"/>
</dbReference>
<dbReference type="InterPro" id="IPR036249">
    <property type="entry name" value="Thioredoxin-like_sf"/>
</dbReference>
<dbReference type="EMBL" id="JAAPAO010000079">
    <property type="protein sequence ID" value="KAF4673628.1"/>
    <property type="molecule type" value="Genomic_DNA"/>
</dbReference>
<dbReference type="NCBIfam" id="TIGR01262">
    <property type="entry name" value="maiA"/>
    <property type="match status" value="2"/>
</dbReference>
<evidence type="ECO:0000313" key="5">
    <source>
        <dbReference type="Proteomes" id="UP000591131"/>
    </source>
</evidence>
<dbReference type="InterPro" id="IPR004045">
    <property type="entry name" value="Glutathione_S-Trfase_N"/>
</dbReference>
<dbReference type="InterPro" id="IPR036282">
    <property type="entry name" value="Glutathione-S-Trfase_C_sf"/>
</dbReference>
<dbReference type="GO" id="GO:0006559">
    <property type="term" value="P:L-phenylalanine catabolic process"/>
    <property type="evidence" value="ECO:0007669"/>
    <property type="project" value="TreeGrafter"/>
</dbReference>
<feature type="domain" description="GST C-terminal" evidence="3">
    <location>
        <begin position="273"/>
        <end position="375"/>
    </location>
</feature>
<dbReference type="InterPro" id="IPR034333">
    <property type="entry name" value="GST_Zeta_N"/>
</dbReference>
<dbReference type="PROSITE" id="PS50404">
    <property type="entry name" value="GST_NTER"/>
    <property type="match status" value="2"/>
</dbReference>
<dbReference type="Pfam" id="PF02798">
    <property type="entry name" value="GST_N"/>
    <property type="match status" value="1"/>
</dbReference>
<evidence type="ECO:0000259" key="3">
    <source>
        <dbReference type="PROSITE" id="PS50405"/>
    </source>
</evidence>